<dbReference type="EMBL" id="BPTR01000001">
    <property type="protein sequence ID" value="GJG27119.1"/>
    <property type="molecule type" value="Genomic_DNA"/>
</dbReference>
<dbReference type="RefSeq" id="WP_074802981.1">
    <property type="nucleotide sequence ID" value="NZ_BPTR01000001.1"/>
</dbReference>
<dbReference type="AlphaFoldDB" id="A0AA37HWJ2"/>
<evidence type="ECO:0008006" key="4">
    <source>
        <dbReference type="Google" id="ProtNLM"/>
    </source>
</evidence>
<evidence type="ECO:0000313" key="2">
    <source>
        <dbReference type="EMBL" id="GJG27119.1"/>
    </source>
</evidence>
<name>A0AA37HWJ2_SEGBR</name>
<gene>
    <name evidence="2" type="ORF">PRRU23_08190</name>
</gene>
<proteinExistence type="predicted"/>
<organism evidence="2 3">
    <name type="scientific">Segatella bryantii</name>
    <name type="common">Prevotella bryantii</name>
    <dbReference type="NCBI Taxonomy" id="77095"/>
    <lineage>
        <taxon>Bacteria</taxon>
        <taxon>Pseudomonadati</taxon>
        <taxon>Bacteroidota</taxon>
        <taxon>Bacteroidia</taxon>
        <taxon>Bacteroidales</taxon>
        <taxon>Prevotellaceae</taxon>
        <taxon>Segatella</taxon>
    </lineage>
</organism>
<evidence type="ECO:0000313" key="3">
    <source>
        <dbReference type="Proteomes" id="UP000887043"/>
    </source>
</evidence>
<comment type="caution">
    <text evidence="2">The sequence shown here is derived from an EMBL/GenBank/DDBJ whole genome shotgun (WGS) entry which is preliminary data.</text>
</comment>
<feature type="signal peptide" evidence="1">
    <location>
        <begin position="1"/>
        <end position="20"/>
    </location>
</feature>
<protein>
    <recommendedName>
        <fullName evidence="4">DUF4374 domain-containing protein</fullName>
    </recommendedName>
</protein>
<dbReference type="Proteomes" id="UP000887043">
    <property type="component" value="Unassembled WGS sequence"/>
</dbReference>
<keyword evidence="1" id="KW-0732">Signal</keyword>
<feature type="chain" id="PRO_5041215886" description="DUF4374 domain-containing protein" evidence="1">
    <location>
        <begin position="21"/>
        <end position="384"/>
    </location>
</feature>
<evidence type="ECO:0000256" key="1">
    <source>
        <dbReference type="SAM" id="SignalP"/>
    </source>
</evidence>
<reference evidence="2" key="1">
    <citation type="submission" date="2021-08" db="EMBL/GenBank/DDBJ databases">
        <title>Prevotella lacticifex sp. nov., isolated from rumen of cow.</title>
        <authorList>
            <person name="Shinkai T."/>
            <person name="Ikeyama N."/>
            <person name="Kumagai M."/>
            <person name="Ohmori H."/>
            <person name="Sakamoto M."/>
            <person name="Ohkuma M."/>
            <person name="Mitsumori M."/>
        </authorList>
    </citation>
    <scope>NUCLEOTIDE SEQUENCE</scope>
    <source>
        <strain evidence="2">DSM 11371</strain>
    </source>
</reference>
<sequence>MKKKLFLLFFSLLSSSTNFAQVATGYYRVQNANTKRYAALYDTKAKVDKLATNADLSAIRTYYYYDRIVSDPASVIYIDSENDNYALKVQGSSTCEMMGEYSLIIKKASAIAYTAYGTYNNYSVYLCDEGFDDGKSFSSDADTLAYMATSGNLKYWYINAISSADDTNYFGFKPDLKVGNDYYQSFYASFPFSFASTNTKAYYIDKKSDERGIVELKEFTGQDLPASTPMIIKSNSDNPSDNRVNLLTSSVTAPSDNLLTGVYFCSVPSQFVWYDQIYNHDNYVENNPATMRVLQVQDGALVLKKVDWKYIPRNSFYMSVSTSAPDVYRVLSPEDYLTGIHAVISDSQSEKAGDVYNLSGQKVGDNTDILPHGVYIQNGIKILK</sequence>
<accession>A0AA37HWJ2</accession>